<dbReference type="PANTHER" id="PTHR43404:SF2">
    <property type="entry name" value="LIPOPOLYSACCHARIDE CHOLINEPHOSPHOTRANSFERASE LICD"/>
    <property type="match status" value="1"/>
</dbReference>
<feature type="domain" description="LicD/FKTN/FKRP nucleotidyltransferase" evidence="1">
    <location>
        <begin position="25"/>
        <end position="247"/>
    </location>
</feature>
<sequence length="271" mass="32102">MSDDGTLQHIKDVELLILKDFIDICDENNIDYYLFFGTEIGAVRHQGFIPWDDDIDVIMFREDYEKFLKVMEEKNSEKYTVFDIRYNENYFFQFGRLSLNGTYWAEYWDSQVDFKLGVHIDLFILDKVPNNKISRLIYMRRCLLLCKLCSISSIKIEEGSGLVRAVVNSLHSIFNLIGLTPKHYQKKLLKLFRKYENSDSIYYADLTMNEQPYFKVEDFKPAKKVKFEDIYAKIPNNQEATLGQIFGDYMQLPPEEERVAHILNEIDFGKY</sequence>
<protein>
    <submittedName>
        <fullName evidence="2">LicD family protein</fullName>
    </submittedName>
</protein>
<reference evidence="2" key="1">
    <citation type="submission" date="2019-04" db="EMBL/GenBank/DDBJ databases">
        <title>Evolution of Biomass-Degrading Anaerobic Consortia Revealed by Metagenomics.</title>
        <authorList>
            <person name="Peng X."/>
        </authorList>
    </citation>
    <scope>NUCLEOTIDE SEQUENCE</scope>
    <source>
        <strain evidence="2">SIG12</strain>
    </source>
</reference>
<evidence type="ECO:0000313" key="2">
    <source>
        <dbReference type="EMBL" id="MBE6505288.1"/>
    </source>
</evidence>
<organism evidence="2 3">
    <name type="scientific">Methanobrevibacter millerae</name>
    <dbReference type="NCBI Taxonomy" id="230361"/>
    <lineage>
        <taxon>Archaea</taxon>
        <taxon>Methanobacteriati</taxon>
        <taxon>Methanobacteriota</taxon>
        <taxon>Methanomada group</taxon>
        <taxon>Methanobacteria</taxon>
        <taxon>Methanobacteriales</taxon>
        <taxon>Methanobacteriaceae</taxon>
        <taxon>Methanobrevibacter</taxon>
    </lineage>
</organism>
<evidence type="ECO:0000313" key="3">
    <source>
        <dbReference type="Proteomes" id="UP000762703"/>
    </source>
</evidence>
<dbReference type="InterPro" id="IPR052942">
    <property type="entry name" value="LPS_cholinephosphotransferase"/>
</dbReference>
<dbReference type="Proteomes" id="UP000762703">
    <property type="component" value="Unassembled WGS sequence"/>
</dbReference>
<gene>
    <name evidence="2" type="ORF">E7Z73_06055</name>
</gene>
<dbReference type="EMBL" id="SUTE01000043">
    <property type="protein sequence ID" value="MBE6505288.1"/>
    <property type="molecule type" value="Genomic_DNA"/>
</dbReference>
<evidence type="ECO:0000259" key="1">
    <source>
        <dbReference type="Pfam" id="PF04991"/>
    </source>
</evidence>
<dbReference type="Pfam" id="PF04991">
    <property type="entry name" value="LicD"/>
    <property type="match status" value="1"/>
</dbReference>
<dbReference type="RefSeq" id="WP_303736931.1">
    <property type="nucleotide sequence ID" value="NZ_SUTE01000043.1"/>
</dbReference>
<dbReference type="InterPro" id="IPR007074">
    <property type="entry name" value="LicD/FKTN/FKRP_NTP_transf"/>
</dbReference>
<accession>A0A8T3VBA9</accession>
<comment type="caution">
    <text evidence="2">The sequence shown here is derived from an EMBL/GenBank/DDBJ whole genome shotgun (WGS) entry which is preliminary data.</text>
</comment>
<dbReference type="PANTHER" id="PTHR43404">
    <property type="entry name" value="LIPOPOLYSACCHARIDE CHOLINEPHOSPHOTRANSFERASE LICD"/>
    <property type="match status" value="1"/>
</dbReference>
<proteinExistence type="predicted"/>
<dbReference type="GO" id="GO:0009100">
    <property type="term" value="P:glycoprotein metabolic process"/>
    <property type="evidence" value="ECO:0007669"/>
    <property type="project" value="UniProtKB-ARBA"/>
</dbReference>
<name>A0A8T3VBA9_9EURY</name>
<dbReference type="AlphaFoldDB" id="A0A8T3VBA9"/>